<feature type="compositionally biased region" description="Basic and acidic residues" evidence="18">
    <location>
        <begin position="345"/>
        <end position="404"/>
    </location>
</feature>
<evidence type="ECO:0000259" key="19">
    <source>
        <dbReference type="SMART" id="SM01044"/>
    </source>
</evidence>
<evidence type="ECO:0000256" key="12">
    <source>
        <dbReference type="ARBA" id="ARBA00022845"/>
    </source>
</evidence>
<evidence type="ECO:0000256" key="18">
    <source>
        <dbReference type="SAM" id="MobiDB-lite"/>
    </source>
</evidence>
<evidence type="ECO:0000256" key="17">
    <source>
        <dbReference type="ARBA" id="ARBA00023273"/>
    </source>
</evidence>
<dbReference type="GO" id="GO:0005681">
    <property type="term" value="C:spliceosomal complex"/>
    <property type="evidence" value="ECO:0007669"/>
    <property type="project" value="UniProtKB-KW"/>
</dbReference>
<accession>A0A914UVR9</accession>
<dbReference type="GO" id="GO:0003729">
    <property type="term" value="F:mRNA binding"/>
    <property type="evidence" value="ECO:0007669"/>
    <property type="project" value="InterPro"/>
</dbReference>
<keyword evidence="8" id="KW-0963">Cytoplasm</keyword>
<protein>
    <recommendedName>
        <fullName evidence="6">Protein CASC3</fullName>
    </recommendedName>
</protein>
<dbReference type="GO" id="GO:0016607">
    <property type="term" value="C:nuclear speck"/>
    <property type="evidence" value="ECO:0007669"/>
    <property type="project" value="UniProtKB-SubCell"/>
</dbReference>
<evidence type="ECO:0000256" key="3">
    <source>
        <dbReference type="ARBA" id="ARBA00004324"/>
    </source>
</evidence>
<evidence type="ECO:0000256" key="5">
    <source>
        <dbReference type="ARBA" id="ARBA00009548"/>
    </source>
</evidence>
<dbReference type="GO" id="GO:0051028">
    <property type="term" value="P:mRNA transport"/>
    <property type="evidence" value="ECO:0007669"/>
    <property type="project" value="UniProtKB-KW"/>
</dbReference>
<dbReference type="Proteomes" id="UP000887566">
    <property type="component" value="Unplaced"/>
</dbReference>
<evidence type="ECO:0000313" key="20">
    <source>
        <dbReference type="Proteomes" id="UP000887566"/>
    </source>
</evidence>
<dbReference type="GO" id="GO:0006397">
    <property type="term" value="P:mRNA processing"/>
    <property type="evidence" value="ECO:0007669"/>
    <property type="project" value="UniProtKB-KW"/>
</dbReference>
<dbReference type="GO" id="GO:0010494">
    <property type="term" value="C:cytoplasmic stress granule"/>
    <property type="evidence" value="ECO:0007669"/>
    <property type="project" value="UniProtKB-SubCell"/>
</dbReference>
<evidence type="ECO:0000256" key="7">
    <source>
        <dbReference type="ARBA" id="ARBA00022448"/>
    </source>
</evidence>
<feature type="compositionally biased region" description="Basic and acidic residues" evidence="18">
    <location>
        <begin position="240"/>
        <end position="249"/>
    </location>
</feature>
<dbReference type="AlphaFoldDB" id="A0A914UVR9"/>
<feature type="compositionally biased region" description="Basic and acidic residues" evidence="18">
    <location>
        <begin position="182"/>
        <end position="191"/>
    </location>
</feature>
<keyword evidence="11" id="KW-0509">mRNA transport</keyword>
<keyword evidence="20" id="KW-1185">Reference proteome</keyword>
<evidence type="ECO:0000313" key="21">
    <source>
        <dbReference type="WBParaSite" id="PSAMB.scaffold13014size2474.g35215.t1"/>
    </source>
</evidence>
<dbReference type="GO" id="GO:0000184">
    <property type="term" value="P:nuclear-transcribed mRNA catabolic process, nonsense-mediated decay"/>
    <property type="evidence" value="ECO:0007669"/>
    <property type="project" value="UniProtKB-KW"/>
</dbReference>
<dbReference type="InterPro" id="IPR028544">
    <property type="entry name" value="CASC3"/>
</dbReference>
<reference evidence="21" key="1">
    <citation type="submission" date="2022-11" db="UniProtKB">
        <authorList>
            <consortium name="WormBaseParasite"/>
        </authorList>
    </citation>
    <scope>IDENTIFICATION</scope>
</reference>
<evidence type="ECO:0000256" key="6">
    <source>
        <dbReference type="ARBA" id="ARBA00019964"/>
    </source>
</evidence>
<feature type="compositionally biased region" description="Low complexity" evidence="18">
    <location>
        <begin position="70"/>
        <end position="82"/>
    </location>
</feature>
<feature type="domain" description="Btz" evidence="19">
    <location>
        <begin position="282"/>
        <end position="390"/>
    </location>
</feature>
<feature type="region of interest" description="Disordered" evidence="18">
    <location>
        <begin position="204"/>
        <end position="442"/>
    </location>
</feature>
<evidence type="ECO:0000256" key="4">
    <source>
        <dbReference type="ARBA" id="ARBA00004556"/>
    </source>
</evidence>
<keyword evidence="16" id="KW-0539">Nucleus</keyword>
<dbReference type="Pfam" id="PF09405">
    <property type="entry name" value="Btz"/>
    <property type="match status" value="1"/>
</dbReference>
<feature type="compositionally biased region" description="Low complexity" evidence="18">
    <location>
        <begin position="131"/>
        <end position="142"/>
    </location>
</feature>
<proteinExistence type="inferred from homology"/>
<evidence type="ECO:0000256" key="10">
    <source>
        <dbReference type="ARBA" id="ARBA00022728"/>
    </source>
</evidence>
<keyword evidence="12" id="KW-0810">Translation regulation</keyword>
<dbReference type="PANTHER" id="PTHR13434:SF0">
    <property type="entry name" value="PROTEIN CASC3"/>
    <property type="match status" value="1"/>
</dbReference>
<dbReference type="GO" id="GO:0035145">
    <property type="term" value="C:exon-exon junction complex"/>
    <property type="evidence" value="ECO:0007669"/>
    <property type="project" value="InterPro"/>
</dbReference>
<keyword evidence="15" id="KW-0508">mRNA splicing</keyword>
<organism evidence="20 21">
    <name type="scientific">Plectus sambesii</name>
    <dbReference type="NCBI Taxonomy" id="2011161"/>
    <lineage>
        <taxon>Eukaryota</taxon>
        <taxon>Metazoa</taxon>
        <taxon>Ecdysozoa</taxon>
        <taxon>Nematoda</taxon>
        <taxon>Chromadorea</taxon>
        <taxon>Plectida</taxon>
        <taxon>Plectina</taxon>
        <taxon>Plectoidea</taxon>
        <taxon>Plectidae</taxon>
        <taxon>Plectus</taxon>
    </lineage>
</organism>
<dbReference type="GO" id="GO:0030425">
    <property type="term" value="C:dendrite"/>
    <property type="evidence" value="ECO:0007669"/>
    <property type="project" value="UniProtKB-SubCell"/>
</dbReference>
<feature type="compositionally biased region" description="Acidic residues" evidence="18">
    <location>
        <begin position="281"/>
        <end position="314"/>
    </location>
</feature>
<evidence type="ECO:0000256" key="14">
    <source>
        <dbReference type="ARBA" id="ARBA00023161"/>
    </source>
</evidence>
<evidence type="ECO:0000256" key="15">
    <source>
        <dbReference type="ARBA" id="ARBA00023187"/>
    </source>
</evidence>
<name>A0A914UVR9_9BILA</name>
<dbReference type="GO" id="GO:0048471">
    <property type="term" value="C:perinuclear region of cytoplasm"/>
    <property type="evidence" value="ECO:0007669"/>
    <property type="project" value="UniProtKB-SubCell"/>
</dbReference>
<comment type="subcellular location">
    <subcellularLocation>
        <location evidence="2">Cell projection</location>
        <location evidence="2">Dendrite</location>
    </subcellularLocation>
    <subcellularLocation>
        <location evidence="1">Cytoplasm</location>
        <location evidence="1">Stress granule</location>
    </subcellularLocation>
    <subcellularLocation>
        <location evidence="4">Cytoplasm</location>
        <location evidence="4">Perinuclear region</location>
    </subcellularLocation>
    <subcellularLocation>
        <location evidence="3">Nucleus speckle</location>
    </subcellularLocation>
</comment>
<feature type="compositionally biased region" description="Polar residues" evidence="18">
    <location>
        <begin position="1"/>
        <end position="15"/>
    </location>
</feature>
<comment type="similarity">
    <text evidence="5">Belongs to the CASC3 family.</text>
</comment>
<feature type="region of interest" description="Disordered" evidence="18">
    <location>
        <begin position="1"/>
        <end position="192"/>
    </location>
</feature>
<dbReference type="WBParaSite" id="PSAMB.scaffold13014size2474.g35215.t1">
    <property type="protein sequence ID" value="PSAMB.scaffold13014size2474.g35215.t1"/>
    <property type="gene ID" value="PSAMB.scaffold13014size2474.g35215"/>
</dbReference>
<evidence type="ECO:0000256" key="13">
    <source>
        <dbReference type="ARBA" id="ARBA00022884"/>
    </source>
</evidence>
<evidence type="ECO:0000256" key="8">
    <source>
        <dbReference type="ARBA" id="ARBA00022490"/>
    </source>
</evidence>
<sequence>MSDDNSAATDNTGANSDEFHSADEADGATRPAKADGGSGSHRRDRASSSSSGSDSEPEADRAKMPSSEASAQQSSGDHSSSQPEAMQGESAIASAAPPSEPDEQEKSNDSKESKDANDAKSESSATEADRSPSVVVDSTSADSTERVSDPPAHVSEEPPAATESTPQEHLTESAPTAEASTQEDKIEKLADTEGVENALKNCSLTESEGNVNAVHVEPSLATENGVHIETAGDEAEAVDGDGHIQHCDEGPSILELSSKDDPRVSPRPPHEQQDNAHVMELDDDGQYDDDDDDDEDDENDASGEDEAAPDDDEDVRNPAFIPKVGRFYMHDRRVYDDEEEEEDKQMESRPGRADAVDKWQHDRFEERSQRPKENTELMHRYGHDIRSNDKPPEGEFPVRSDNRRARGGAPRGFRGRPGPGAGPGPGRPRGSSSGHPQQRRGG</sequence>
<evidence type="ECO:0000256" key="9">
    <source>
        <dbReference type="ARBA" id="ARBA00022664"/>
    </source>
</evidence>
<evidence type="ECO:0000256" key="1">
    <source>
        <dbReference type="ARBA" id="ARBA00004210"/>
    </source>
</evidence>
<feature type="compositionally biased region" description="Basic and acidic residues" evidence="18">
    <location>
        <begin position="257"/>
        <end position="280"/>
    </location>
</feature>
<keyword evidence="10" id="KW-0747">Spliceosome</keyword>
<dbReference type="GO" id="GO:0006417">
    <property type="term" value="P:regulation of translation"/>
    <property type="evidence" value="ECO:0007669"/>
    <property type="project" value="UniProtKB-KW"/>
</dbReference>
<dbReference type="InterPro" id="IPR018545">
    <property type="entry name" value="Btz_dom"/>
</dbReference>
<keyword evidence="7" id="KW-0813">Transport</keyword>
<evidence type="ECO:0000256" key="2">
    <source>
        <dbReference type="ARBA" id="ARBA00004279"/>
    </source>
</evidence>
<evidence type="ECO:0000256" key="16">
    <source>
        <dbReference type="ARBA" id="ARBA00023242"/>
    </source>
</evidence>
<dbReference type="PANTHER" id="PTHR13434">
    <property type="entry name" value="PROTEIN CASC3"/>
    <property type="match status" value="1"/>
</dbReference>
<keyword evidence="14" id="KW-0866">Nonsense-mediated mRNA decay</keyword>
<keyword evidence="17" id="KW-0966">Cell projection</keyword>
<keyword evidence="9" id="KW-0507">mRNA processing</keyword>
<feature type="compositionally biased region" description="Basic and acidic residues" evidence="18">
    <location>
        <begin position="104"/>
        <end position="121"/>
    </location>
</feature>
<evidence type="ECO:0000256" key="11">
    <source>
        <dbReference type="ARBA" id="ARBA00022816"/>
    </source>
</evidence>
<dbReference type="GO" id="GO:0008380">
    <property type="term" value="P:RNA splicing"/>
    <property type="evidence" value="ECO:0007669"/>
    <property type="project" value="UniProtKB-KW"/>
</dbReference>
<keyword evidence="13" id="KW-0694">RNA-binding</keyword>
<dbReference type="SMART" id="SM01044">
    <property type="entry name" value="Btz"/>
    <property type="match status" value="1"/>
</dbReference>